<feature type="transmembrane region" description="Helical" evidence="1">
    <location>
        <begin position="73"/>
        <end position="97"/>
    </location>
</feature>
<evidence type="ECO:0000256" key="1">
    <source>
        <dbReference type="SAM" id="Phobius"/>
    </source>
</evidence>
<keyword evidence="1" id="KW-0472">Membrane</keyword>
<name>A0AAV9XTM6_9CRYT</name>
<dbReference type="AlphaFoldDB" id="A0AAV9XTM6"/>
<comment type="caution">
    <text evidence="2">The sequence shown here is derived from an EMBL/GenBank/DDBJ whole genome shotgun (WGS) entry which is preliminary data.</text>
</comment>
<reference evidence="2 3" key="1">
    <citation type="submission" date="2023-10" db="EMBL/GenBank/DDBJ databases">
        <title>Comparative genomics analysis reveals potential genetic determinants of host preference in Cryptosporidium xiaoi.</title>
        <authorList>
            <person name="Xiao L."/>
            <person name="Li J."/>
        </authorList>
    </citation>
    <scope>NUCLEOTIDE SEQUENCE [LARGE SCALE GENOMIC DNA]</scope>
    <source>
        <strain evidence="2 3">52996</strain>
    </source>
</reference>
<keyword evidence="3" id="KW-1185">Reference proteome</keyword>
<evidence type="ECO:0000313" key="2">
    <source>
        <dbReference type="EMBL" id="KAK6587848.1"/>
    </source>
</evidence>
<dbReference type="EMBL" id="JAWDEY010000036">
    <property type="protein sequence ID" value="KAK6587848.1"/>
    <property type="molecule type" value="Genomic_DNA"/>
</dbReference>
<keyword evidence="1" id="KW-0812">Transmembrane</keyword>
<gene>
    <name evidence="2" type="ORF">RS030_81468</name>
</gene>
<dbReference type="Proteomes" id="UP001311799">
    <property type="component" value="Unassembled WGS sequence"/>
</dbReference>
<keyword evidence="1" id="KW-1133">Transmembrane helix</keyword>
<proteinExistence type="predicted"/>
<accession>A0AAV9XTM6</accession>
<sequence length="148" mass="16470">MKTAFHGEYKLRDNYLDVLPGQSNTLTNDIVFQSSGISLSDVFEIVSTATVNTGFSYSLFGISNAKVALTVSYFIGLGSFIGLIILISLFRGTYLLIRNKRRNRNVNNYTADSQYVEYQNSNVNTYTVKSSNSILNNSNLSNSVDHNI</sequence>
<evidence type="ECO:0000313" key="3">
    <source>
        <dbReference type="Proteomes" id="UP001311799"/>
    </source>
</evidence>
<protein>
    <submittedName>
        <fullName evidence="2">Uncharacterized protein</fullName>
    </submittedName>
</protein>
<organism evidence="2 3">
    <name type="scientific">Cryptosporidium xiaoi</name>
    <dbReference type="NCBI Taxonomy" id="659607"/>
    <lineage>
        <taxon>Eukaryota</taxon>
        <taxon>Sar</taxon>
        <taxon>Alveolata</taxon>
        <taxon>Apicomplexa</taxon>
        <taxon>Conoidasida</taxon>
        <taxon>Coccidia</taxon>
        <taxon>Eucoccidiorida</taxon>
        <taxon>Eimeriorina</taxon>
        <taxon>Cryptosporidiidae</taxon>
        <taxon>Cryptosporidium</taxon>
    </lineage>
</organism>